<evidence type="ECO:0000256" key="2">
    <source>
        <dbReference type="ARBA" id="ARBA00022676"/>
    </source>
</evidence>
<name>A0A0C2BQG2_9BURK</name>
<feature type="domain" description="Glycosyltransferase 2-like" evidence="4">
    <location>
        <begin position="12"/>
        <end position="161"/>
    </location>
</feature>
<proteinExistence type="inferred from homology"/>
<evidence type="ECO:0000259" key="4">
    <source>
        <dbReference type="Pfam" id="PF00535"/>
    </source>
</evidence>
<evidence type="ECO:0000313" key="6">
    <source>
        <dbReference type="Proteomes" id="UP000031572"/>
    </source>
</evidence>
<reference evidence="5 6" key="1">
    <citation type="submission" date="2014-12" db="EMBL/GenBank/DDBJ databases">
        <title>Denitrispirillum autotrophicum gen. nov., sp. nov., Denitrifying, Facultatively Autotrophic Bacteria Isolated from Rice Paddy Soil.</title>
        <authorList>
            <person name="Ishii S."/>
            <person name="Ashida N."/>
            <person name="Ohno H."/>
            <person name="Otsuka S."/>
            <person name="Yokota A."/>
            <person name="Senoo K."/>
        </authorList>
    </citation>
    <scope>NUCLEOTIDE SEQUENCE [LARGE SCALE GENOMIC DNA]</scope>
    <source>
        <strain evidence="5 6">TSA66</strain>
    </source>
</reference>
<evidence type="ECO:0000313" key="5">
    <source>
        <dbReference type="EMBL" id="KIF83515.1"/>
    </source>
</evidence>
<evidence type="ECO:0000256" key="3">
    <source>
        <dbReference type="ARBA" id="ARBA00022679"/>
    </source>
</evidence>
<comment type="caution">
    <text evidence="5">The sequence shown here is derived from an EMBL/GenBank/DDBJ whole genome shotgun (WGS) entry which is preliminary data.</text>
</comment>
<keyword evidence="6" id="KW-1185">Reference proteome</keyword>
<dbReference type="GO" id="GO:0016757">
    <property type="term" value="F:glycosyltransferase activity"/>
    <property type="evidence" value="ECO:0007669"/>
    <property type="project" value="UniProtKB-KW"/>
</dbReference>
<dbReference type="InterPro" id="IPR050834">
    <property type="entry name" value="Glycosyltransf_2"/>
</dbReference>
<dbReference type="Pfam" id="PF00535">
    <property type="entry name" value="Glycos_transf_2"/>
    <property type="match status" value="1"/>
</dbReference>
<dbReference type="AlphaFoldDB" id="A0A0C2BQG2"/>
<organism evidence="5 6">
    <name type="scientific">Noviherbaspirillum autotrophicum</name>
    <dbReference type="NCBI Taxonomy" id="709839"/>
    <lineage>
        <taxon>Bacteria</taxon>
        <taxon>Pseudomonadati</taxon>
        <taxon>Pseudomonadota</taxon>
        <taxon>Betaproteobacteria</taxon>
        <taxon>Burkholderiales</taxon>
        <taxon>Oxalobacteraceae</taxon>
        <taxon>Noviherbaspirillum</taxon>
    </lineage>
</organism>
<dbReference type="SUPFAM" id="SSF53448">
    <property type="entry name" value="Nucleotide-diphospho-sugar transferases"/>
    <property type="match status" value="1"/>
</dbReference>
<sequence length="276" mass="30782">MSSPSHQIREFSVLLPVYAGETSENLEKCMDSIAASTCLPQQVVVVEDGPLPAELHRAIDAYHGILPLDNVRLRQNVGLADALNAGLQECECDTVARCDADDINRADRFQRQIDVLNSHAEIGIVGSDTTEFDAEGGTWRAGRRLPVSPDALAKFARMRNPLNHPTIMYRRSVILSVGGYPNFHGLEDYALWVRCLLRGVKIMNIPEPLVHMRTGSSQFSRRRGLRYARAELALARSFYESGFLDLSGYLFFLASRIPIRMLPAPLVALVYRSALR</sequence>
<dbReference type="STRING" id="709839.TSA66_05790"/>
<protein>
    <recommendedName>
        <fullName evidence="4">Glycosyltransferase 2-like domain-containing protein</fullName>
    </recommendedName>
</protein>
<dbReference type="PANTHER" id="PTHR43685">
    <property type="entry name" value="GLYCOSYLTRANSFERASE"/>
    <property type="match status" value="1"/>
</dbReference>
<dbReference type="InterPro" id="IPR029044">
    <property type="entry name" value="Nucleotide-diphossugar_trans"/>
</dbReference>
<dbReference type="PANTHER" id="PTHR43685:SF5">
    <property type="entry name" value="GLYCOSYLTRANSFERASE EPSE-RELATED"/>
    <property type="match status" value="1"/>
</dbReference>
<dbReference type="InterPro" id="IPR001173">
    <property type="entry name" value="Glyco_trans_2-like"/>
</dbReference>
<dbReference type="Proteomes" id="UP000031572">
    <property type="component" value="Unassembled WGS sequence"/>
</dbReference>
<gene>
    <name evidence="5" type="ORF">TSA66_05790</name>
</gene>
<evidence type="ECO:0000256" key="1">
    <source>
        <dbReference type="ARBA" id="ARBA00006739"/>
    </source>
</evidence>
<keyword evidence="2" id="KW-0328">Glycosyltransferase</keyword>
<comment type="similarity">
    <text evidence="1">Belongs to the glycosyltransferase 2 family.</text>
</comment>
<dbReference type="Gene3D" id="3.90.550.10">
    <property type="entry name" value="Spore Coat Polysaccharide Biosynthesis Protein SpsA, Chain A"/>
    <property type="match status" value="1"/>
</dbReference>
<accession>A0A0C2BQG2</accession>
<dbReference type="EMBL" id="JWJG01000028">
    <property type="protein sequence ID" value="KIF83515.1"/>
    <property type="molecule type" value="Genomic_DNA"/>
</dbReference>
<keyword evidence="3" id="KW-0808">Transferase</keyword>